<protein>
    <submittedName>
        <fullName evidence="1">Uncharacterized protein</fullName>
    </submittedName>
</protein>
<gene>
    <name evidence="1" type="ORF">OCK74_15005</name>
</gene>
<organism evidence="1 2">
    <name type="scientific">Paraflavisolibacter caeni</name>
    <dbReference type="NCBI Taxonomy" id="2982496"/>
    <lineage>
        <taxon>Bacteria</taxon>
        <taxon>Pseudomonadati</taxon>
        <taxon>Bacteroidota</taxon>
        <taxon>Chitinophagia</taxon>
        <taxon>Chitinophagales</taxon>
        <taxon>Chitinophagaceae</taxon>
        <taxon>Paraflavisolibacter</taxon>
    </lineage>
</organism>
<evidence type="ECO:0000313" key="2">
    <source>
        <dbReference type="Proteomes" id="UP001155483"/>
    </source>
</evidence>
<proteinExistence type="predicted"/>
<reference evidence="1" key="1">
    <citation type="submission" date="2022-09" db="EMBL/GenBank/DDBJ databases">
        <authorList>
            <person name="Yuan C."/>
            <person name="Ke Z."/>
        </authorList>
    </citation>
    <scope>NUCLEOTIDE SEQUENCE</scope>
    <source>
        <strain evidence="1">LB-8</strain>
    </source>
</reference>
<dbReference type="Proteomes" id="UP001155483">
    <property type="component" value="Unassembled WGS sequence"/>
</dbReference>
<dbReference type="AlphaFoldDB" id="A0A9X2XZP6"/>
<dbReference type="EMBL" id="JAOTIF010000012">
    <property type="protein sequence ID" value="MCU7550428.1"/>
    <property type="molecule type" value="Genomic_DNA"/>
</dbReference>
<reference evidence="1" key="2">
    <citation type="submission" date="2023-04" db="EMBL/GenBank/DDBJ databases">
        <title>Paracnuella aquatica gen. nov., sp. nov., a member of the family Chitinophagaceae isolated from a hot spring.</title>
        <authorList>
            <person name="Wang C."/>
        </authorList>
    </citation>
    <scope>NUCLEOTIDE SEQUENCE</scope>
    <source>
        <strain evidence="1">LB-8</strain>
    </source>
</reference>
<accession>A0A9X2XZP6</accession>
<name>A0A9X2XZP6_9BACT</name>
<comment type="caution">
    <text evidence="1">The sequence shown here is derived from an EMBL/GenBank/DDBJ whole genome shotgun (WGS) entry which is preliminary data.</text>
</comment>
<evidence type="ECO:0000313" key="1">
    <source>
        <dbReference type="EMBL" id="MCU7550428.1"/>
    </source>
</evidence>
<keyword evidence="2" id="KW-1185">Reference proteome</keyword>
<dbReference type="RefSeq" id="WP_279297868.1">
    <property type="nucleotide sequence ID" value="NZ_JAOTIF010000012.1"/>
</dbReference>
<dbReference type="PROSITE" id="PS51257">
    <property type="entry name" value="PROKAR_LIPOPROTEIN"/>
    <property type="match status" value="1"/>
</dbReference>
<sequence length="111" mass="12618">MITRTLQLFVLAAFFLTSCSKNGESKSFSNIYVTDRYGQMLAGDTSDGQWRSKYFTDSELAHFSSLDTIKLTGTTKPSFWHVTYAYSNPFAHYTNVSVNAEGNEHFFKTWG</sequence>